<feature type="domain" description="Glycosyl transferase family 1" evidence="2">
    <location>
        <begin position="190"/>
        <end position="345"/>
    </location>
</feature>
<dbReference type="PANTHER" id="PTHR46401:SF2">
    <property type="entry name" value="GLYCOSYLTRANSFERASE WBBK-RELATED"/>
    <property type="match status" value="1"/>
</dbReference>
<feature type="domain" description="Glycosyltransferase subfamily 4-like N-terminal" evidence="3">
    <location>
        <begin position="21"/>
        <end position="173"/>
    </location>
</feature>
<dbReference type="SUPFAM" id="SSF53756">
    <property type="entry name" value="UDP-Glycosyltransferase/glycogen phosphorylase"/>
    <property type="match status" value="1"/>
</dbReference>
<evidence type="ECO:0000256" key="1">
    <source>
        <dbReference type="ARBA" id="ARBA00022679"/>
    </source>
</evidence>
<dbReference type="PANTHER" id="PTHR46401">
    <property type="entry name" value="GLYCOSYLTRANSFERASE WBBK-RELATED"/>
    <property type="match status" value="1"/>
</dbReference>
<gene>
    <name evidence="4" type="ORF">BC643_4694</name>
</gene>
<name>A0A419VUL7_9BACT</name>
<keyword evidence="5" id="KW-1185">Reference proteome</keyword>
<dbReference type="RefSeq" id="WP_120275849.1">
    <property type="nucleotide sequence ID" value="NZ_RAPN01000006.1"/>
</dbReference>
<keyword evidence="1 4" id="KW-0808">Transferase</keyword>
<dbReference type="InterPro" id="IPR001296">
    <property type="entry name" value="Glyco_trans_1"/>
</dbReference>
<reference evidence="4 5" key="1">
    <citation type="submission" date="2018-09" db="EMBL/GenBank/DDBJ databases">
        <title>Genomic Encyclopedia of Archaeal and Bacterial Type Strains, Phase II (KMG-II): from individual species to whole genera.</title>
        <authorList>
            <person name="Goeker M."/>
        </authorList>
    </citation>
    <scope>NUCLEOTIDE SEQUENCE [LARGE SCALE GENOMIC DNA]</scope>
    <source>
        <strain evidence="4 5">DSM 27148</strain>
    </source>
</reference>
<dbReference type="Proteomes" id="UP000283387">
    <property type="component" value="Unassembled WGS sequence"/>
</dbReference>
<accession>A0A419VUL7</accession>
<dbReference type="EMBL" id="RAPN01000006">
    <property type="protein sequence ID" value="RKD85175.1"/>
    <property type="molecule type" value="Genomic_DNA"/>
</dbReference>
<dbReference type="OrthoDB" id="9813214at2"/>
<evidence type="ECO:0000313" key="5">
    <source>
        <dbReference type="Proteomes" id="UP000283387"/>
    </source>
</evidence>
<organism evidence="4 5">
    <name type="scientific">Mangrovibacterium diazotrophicum</name>
    <dbReference type="NCBI Taxonomy" id="1261403"/>
    <lineage>
        <taxon>Bacteria</taxon>
        <taxon>Pseudomonadati</taxon>
        <taxon>Bacteroidota</taxon>
        <taxon>Bacteroidia</taxon>
        <taxon>Marinilabiliales</taxon>
        <taxon>Prolixibacteraceae</taxon>
        <taxon>Mangrovibacterium</taxon>
    </lineage>
</organism>
<evidence type="ECO:0000259" key="3">
    <source>
        <dbReference type="Pfam" id="PF13439"/>
    </source>
</evidence>
<dbReference type="AlphaFoldDB" id="A0A419VUL7"/>
<comment type="caution">
    <text evidence="4">The sequence shown here is derived from an EMBL/GenBank/DDBJ whole genome shotgun (WGS) entry which is preliminary data.</text>
</comment>
<dbReference type="GO" id="GO:0016757">
    <property type="term" value="F:glycosyltransferase activity"/>
    <property type="evidence" value="ECO:0007669"/>
    <property type="project" value="InterPro"/>
</dbReference>
<dbReference type="InterPro" id="IPR028098">
    <property type="entry name" value="Glyco_trans_4-like_N"/>
</dbReference>
<protein>
    <submittedName>
        <fullName evidence="4">Glycosyltransferase involved in cell wall biosynthesis</fullName>
    </submittedName>
</protein>
<dbReference type="Pfam" id="PF00534">
    <property type="entry name" value="Glycos_transf_1"/>
    <property type="match status" value="1"/>
</dbReference>
<dbReference type="GO" id="GO:0009103">
    <property type="term" value="P:lipopolysaccharide biosynthetic process"/>
    <property type="evidence" value="ECO:0007669"/>
    <property type="project" value="TreeGrafter"/>
</dbReference>
<sequence length="373" mass="43824">MSVRSKKIDIVVINDLVTDNRVHKVAQSLLEMGYTPKLTGRRKRKSMPLAERDYATHRMRLFFERGPLFYVEFNFRLFFRLLFSRSKIILSNDLDTLAASYFAAKLSRKKLVYDSHEYFTEVPELIDRPFKQRMWRRLEKLILPRLKNAFTVSQSIADEYQKLYGTPFKVIRNLPVRNQSLEYQQDLTVVPHEEKIVIYQGALNLGRGLEFAIQSMRFLQGVQLWLVGSGDLEEYLKILARQLNLQFKVKFFGQIPFQELSQLTAQADLGLSIEEDLGLNYRYALPNKLFDYIQHRIPVLVSSLPEMTRIVEKYGIGQILQTHQPEGMAKQIEELLHNEDLRKEYLNKLLIASKDLCWENEQPVLKSIFNNLR</sequence>
<evidence type="ECO:0000313" key="4">
    <source>
        <dbReference type="EMBL" id="RKD85175.1"/>
    </source>
</evidence>
<dbReference type="Gene3D" id="3.40.50.2000">
    <property type="entry name" value="Glycogen Phosphorylase B"/>
    <property type="match status" value="2"/>
</dbReference>
<dbReference type="Pfam" id="PF13439">
    <property type="entry name" value="Glyco_transf_4"/>
    <property type="match status" value="1"/>
</dbReference>
<proteinExistence type="predicted"/>
<evidence type="ECO:0000259" key="2">
    <source>
        <dbReference type="Pfam" id="PF00534"/>
    </source>
</evidence>